<dbReference type="EMBL" id="FOIF01000018">
    <property type="protein sequence ID" value="SES90796.1"/>
    <property type="molecule type" value="Genomic_DNA"/>
</dbReference>
<proteinExistence type="predicted"/>
<evidence type="ECO:0000313" key="2">
    <source>
        <dbReference type="EMBL" id="SES90796.1"/>
    </source>
</evidence>
<dbReference type="STRING" id="1120990.SAMN03080614_101831"/>
<feature type="domain" description="WCX" evidence="1">
    <location>
        <begin position="252"/>
        <end position="300"/>
    </location>
</feature>
<accession>A0A1I0A9G1</accession>
<evidence type="ECO:0000313" key="3">
    <source>
        <dbReference type="Proteomes" id="UP000243819"/>
    </source>
</evidence>
<reference evidence="3" key="1">
    <citation type="submission" date="2016-10" db="EMBL/GenBank/DDBJ databases">
        <authorList>
            <person name="Varghese N."/>
            <person name="Submissions S."/>
        </authorList>
    </citation>
    <scope>NUCLEOTIDE SEQUENCE [LARGE SCALE GENOMIC DNA]</scope>
    <source>
        <strain evidence="3">DSM 13577</strain>
    </source>
</reference>
<dbReference type="InterPro" id="IPR057727">
    <property type="entry name" value="WCX_dom"/>
</dbReference>
<dbReference type="OrthoDB" id="9815009at2"/>
<dbReference type="RefSeq" id="WP_091350395.1">
    <property type="nucleotide sequence ID" value="NZ_FOIF01000018.1"/>
</dbReference>
<dbReference type="AlphaFoldDB" id="A0A1I0A9G1"/>
<organism evidence="2 3">
    <name type="scientific">Anaerobranca gottschalkii DSM 13577</name>
    <dbReference type="NCBI Taxonomy" id="1120990"/>
    <lineage>
        <taxon>Bacteria</taxon>
        <taxon>Bacillati</taxon>
        <taxon>Bacillota</taxon>
        <taxon>Clostridia</taxon>
        <taxon>Eubacteriales</taxon>
        <taxon>Proteinivoracaceae</taxon>
        <taxon>Anaerobranca</taxon>
    </lineage>
</organism>
<protein>
    <submittedName>
        <fullName evidence="2">WYL domain-containing protein</fullName>
    </submittedName>
</protein>
<sequence>MRIFNPLTGIEFGKVVSLLNSKNNEYISLADLSNFNIDISEILYEVEKNKYLPIISGPIPYFVTKPEKVWLKNVLTDPKIRLFLSDITIEKLNEKLVGCEDIISKNLVVKGKGITDSKNLETVEKNFKEVLNCIINELGIIYNYRRKDGTDILNKKSYPLKIEYSVKDDIFYLIHYSIDEDKIVKGILSNFTIDEKFLLDDEVKERGKNYLKNFIKKDIKKVTLEVYQHKNGLERTFYLFSCFKRKVKYIKEENRYLLTIYYYFYEEMEVIHRILSLGETVKVLSPLELQREIVSRIKKAKAKYL</sequence>
<gene>
    <name evidence="2" type="ORF">SAMN03080614_101831</name>
</gene>
<keyword evidence="3" id="KW-1185">Reference proteome</keyword>
<name>A0A1I0A9G1_9FIRM</name>
<dbReference type="Pfam" id="PF25583">
    <property type="entry name" value="WCX"/>
    <property type="match status" value="1"/>
</dbReference>
<dbReference type="Proteomes" id="UP000243819">
    <property type="component" value="Unassembled WGS sequence"/>
</dbReference>
<evidence type="ECO:0000259" key="1">
    <source>
        <dbReference type="Pfam" id="PF25583"/>
    </source>
</evidence>